<dbReference type="Gene3D" id="3.40.50.1820">
    <property type="entry name" value="alpha/beta hydrolase"/>
    <property type="match status" value="1"/>
</dbReference>
<name>A0A853BY47_9ACTN</name>
<dbReference type="PANTHER" id="PTHR43329">
    <property type="entry name" value="EPOXIDE HYDROLASE"/>
    <property type="match status" value="1"/>
</dbReference>
<dbReference type="EMBL" id="JACCFP010000001">
    <property type="protein sequence ID" value="NYI99870.1"/>
    <property type="molecule type" value="Genomic_DNA"/>
</dbReference>
<gene>
    <name evidence="3" type="ORF">HNR19_000569</name>
</gene>
<dbReference type="Pfam" id="PF12697">
    <property type="entry name" value="Abhydrolase_6"/>
    <property type="match status" value="1"/>
</dbReference>
<sequence length="281" mass="30994">MADTTGRLETVERDGLTLGVLDEGPIDGEPIVLLHGFPERATSWRHVVPILTGAGYRTLALDQRGYAPGARPKRRRDYVQDELVADVKALIDVVGGSAHVVGHDWGAANAWWTAMEHPGAVRTLTAVSVAHPAAFVDSWLRSSQGLKSWYMLAFQLPLLPEAVGSRWLDRFMRMGGMTAEEAAHVRTDVIEAGALPTALNWYRALPFNDFKRARKKVTVPTTLVWSTDDVALGRWAPEHTEKWVDAPFELVVLQGVSHWIPGQAPDELADAILERVRGEAI</sequence>
<reference evidence="3 4" key="1">
    <citation type="submission" date="2020-07" db="EMBL/GenBank/DDBJ databases">
        <title>Sequencing the genomes of 1000 actinobacteria strains.</title>
        <authorList>
            <person name="Klenk H.-P."/>
        </authorList>
    </citation>
    <scope>NUCLEOTIDE SEQUENCE [LARGE SCALE GENOMIC DNA]</scope>
    <source>
        <strain evidence="3 4">DSM 103833</strain>
    </source>
</reference>
<evidence type="ECO:0000259" key="2">
    <source>
        <dbReference type="Pfam" id="PF12697"/>
    </source>
</evidence>
<dbReference type="RefSeq" id="WP_179666484.1">
    <property type="nucleotide sequence ID" value="NZ_JACCFP010000001.1"/>
</dbReference>
<evidence type="ECO:0000313" key="4">
    <source>
        <dbReference type="Proteomes" id="UP000530424"/>
    </source>
</evidence>
<evidence type="ECO:0000313" key="3">
    <source>
        <dbReference type="EMBL" id="NYI99870.1"/>
    </source>
</evidence>
<keyword evidence="4" id="KW-1185">Reference proteome</keyword>
<dbReference type="SUPFAM" id="SSF53474">
    <property type="entry name" value="alpha/beta-Hydrolases"/>
    <property type="match status" value="1"/>
</dbReference>
<accession>A0A853BY47</accession>
<feature type="domain" description="AB hydrolase-1" evidence="2">
    <location>
        <begin position="31"/>
        <end position="271"/>
    </location>
</feature>
<dbReference type="InterPro" id="IPR029058">
    <property type="entry name" value="AB_hydrolase_fold"/>
</dbReference>
<comment type="caution">
    <text evidence="3">The sequence shown here is derived from an EMBL/GenBank/DDBJ whole genome shotgun (WGS) entry which is preliminary data.</text>
</comment>
<protein>
    <submittedName>
        <fullName evidence="3">Pimeloyl-ACP methyl ester carboxylesterase</fullName>
    </submittedName>
</protein>
<organism evidence="3 4">
    <name type="scientific">Nocardioides thalensis</name>
    <dbReference type="NCBI Taxonomy" id="1914755"/>
    <lineage>
        <taxon>Bacteria</taxon>
        <taxon>Bacillati</taxon>
        <taxon>Actinomycetota</taxon>
        <taxon>Actinomycetes</taxon>
        <taxon>Propionibacteriales</taxon>
        <taxon>Nocardioidaceae</taxon>
        <taxon>Nocardioides</taxon>
    </lineage>
</organism>
<dbReference type="Proteomes" id="UP000530424">
    <property type="component" value="Unassembled WGS sequence"/>
</dbReference>
<keyword evidence="1" id="KW-0378">Hydrolase</keyword>
<dbReference type="AlphaFoldDB" id="A0A853BY47"/>
<dbReference type="InterPro" id="IPR000639">
    <property type="entry name" value="Epox_hydrolase-like"/>
</dbReference>
<evidence type="ECO:0000256" key="1">
    <source>
        <dbReference type="ARBA" id="ARBA00022801"/>
    </source>
</evidence>
<dbReference type="GO" id="GO:0016787">
    <property type="term" value="F:hydrolase activity"/>
    <property type="evidence" value="ECO:0007669"/>
    <property type="project" value="UniProtKB-KW"/>
</dbReference>
<proteinExistence type="predicted"/>
<dbReference type="PRINTS" id="PR00412">
    <property type="entry name" value="EPOXHYDRLASE"/>
</dbReference>
<dbReference type="InterPro" id="IPR000073">
    <property type="entry name" value="AB_hydrolase_1"/>
</dbReference>